<evidence type="ECO:0000313" key="2">
    <source>
        <dbReference type="Proteomes" id="UP001334248"/>
    </source>
</evidence>
<dbReference type="Proteomes" id="UP001334248">
    <property type="component" value="Unassembled WGS sequence"/>
</dbReference>
<proteinExistence type="predicted"/>
<organism evidence="1 2">
    <name type="scientific">Knufia obscura</name>
    <dbReference type="NCBI Taxonomy" id="1635080"/>
    <lineage>
        <taxon>Eukaryota</taxon>
        <taxon>Fungi</taxon>
        <taxon>Dikarya</taxon>
        <taxon>Ascomycota</taxon>
        <taxon>Pezizomycotina</taxon>
        <taxon>Eurotiomycetes</taxon>
        <taxon>Chaetothyriomycetidae</taxon>
        <taxon>Chaetothyriales</taxon>
        <taxon>Trichomeriaceae</taxon>
        <taxon>Knufia</taxon>
    </lineage>
</organism>
<name>A0ABR0RVT9_9EURO</name>
<keyword evidence="2" id="KW-1185">Reference proteome</keyword>
<dbReference type="RefSeq" id="XP_064732775.1">
    <property type="nucleotide sequence ID" value="XM_064870322.1"/>
</dbReference>
<reference evidence="1 2" key="1">
    <citation type="journal article" date="2023" name="Res Sq">
        <title>Genomic and morphological characterization of Knufia obscura isolated from the Mars 2020 spacecraft assembly facility.</title>
        <authorList>
            <person name="Chander A.M."/>
            <person name="Teixeira M.M."/>
            <person name="Singh N.K."/>
            <person name="Williams M.P."/>
            <person name="Parker C.W."/>
            <person name="Leo P."/>
            <person name="Stajich J.E."/>
            <person name="Torok T."/>
            <person name="Tighe S."/>
            <person name="Mason C.E."/>
            <person name="Venkateswaran K."/>
        </authorList>
    </citation>
    <scope>NUCLEOTIDE SEQUENCE [LARGE SCALE GENOMIC DNA]</scope>
    <source>
        <strain evidence="1 2">CCFEE 5817</strain>
    </source>
</reference>
<accession>A0ABR0RVT9</accession>
<evidence type="ECO:0000313" key="1">
    <source>
        <dbReference type="EMBL" id="KAK5944685.1"/>
    </source>
</evidence>
<comment type="caution">
    <text evidence="1">The sequence shown here is derived from an EMBL/GenBank/DDBJ whole genome shotgun (WGS) entry which is preliminary data.</text>
</comment>
<dbReference type="GeneID" id="89995334"/>
<sequence>MCRKNVILFDCGHTRKLDITLCNDVGIECANPERVLIPEGGGIGIEAPKDKVKWSCAFKCVPGVVAYDPLVELAKENADVVKAEIDHKIEVLSVLSTPFATPSRELGGFNFDQRFLKSVTPGRERTGFNFDQRFANSVTRRLHSAASSRATTPEARDDMTFNFTNMKLKIPSEKLKATTIKEEKNEGNEVKA</sequence>
<protein>
    <submittedName>
        <fullName evidence="1">Uncharacterized protein</fullName>
    </submittedName>
</protein>
<dbReference type="EMBL" id="JAVHJV010000002">
    <property type="protein sequence ID" value="KAK5944685.1"/>
    <property type="molecule type" value="Genomic_DNA"/>
</dbReference>
<gene>
    <name evidence="1" type="ORF">PMZ80_001885</name>
</gene>